<evidence type="ECO:0000313" key="2">
    <source>
        <dbReference type="Proteomes" id="UP000311919"/>
    </source>
</evidence>
<evidence type="ECO:0000313" key="1">
    <source>
        <dbReference type="EMBL" id="TNN17072.1"/>
    </source>
</evidence>
<protein>
    <submittedName>
        <fullName evidence="1">Uncharacterized protein</fullName>
    </submittedName>
</protein>
<reference evidence="1 2" key="1">
    <citation type="submission" date="2019-03" db="EMBL/GenBank/DDBJ databases">
        <title>An improved genome assembly of the fluke Schistosoma japonicum.</title>
        <authorList>
            <person name="Hu W."/>
            <person name="Luo F."/>
            <person name="Yin M."/>
            <person name="Mo X."/>
            <person name="Sun C."/>
            <person name="Wu Q."/>
            <person name="Zhu B."/>
            <person name="Xiang M."/>
            <person name="Wang J."/>
            <person name="Wang Y."/>
            <person name="Zhang T."/>
            <person name="Xu B."/>
            <person name="Zheng H."/>
            <person name="Feng Z."/>
        </authorList>
    </citation>
    <scope>NUCLEOTIDE SEQUENCE [LARGE SCALE GENOMIC DNA]</scope>
    <source>
        <strain evidence="1">HuSjv2</strain>
        <tissue evidence="1">Worms</tissue>
    </source>
</reference>
<feature type="non-terminal residue" evidence="1">
    <location>
        <position position="1"/>
    </location>
</feature>
<dbReference type="EMBL" id="SKCS01000097">
    <property type="protein sequence ID" value="TNN17072.1"/>
    <property type="molecule type" value="Genomic_DNA"/>
</dbReference>
<name>A0A4Z2DKT1_SCHJA</name>
<gene>
    <name evidence="1" type="ORF">EWB00_011362</name>
</gene>
<comment type="caution">
    <text evidence="1">The sequence shown here is derived from an EMBL/GenBank/DDBJ whole genome shotgun (WGS) entry which is preliminary data.</text>
</comment>
<proteinExistence type="predicted"/>
<dbReference type="AlphaFoldDB" id="A0A4Z2DKT1"/>
<dbReference type="Proteomes" id="UP000311919">
    <property type="component" value="Unassembled WGS sequence"/>
</dbReference>
<keyword evidence="2" id="KW-1185">Reference proteome</keyword>
<sequence>DSSIRAASFNETHVLNTNPVADFNNTNLVDSPRLTSSGPIVVGVQFTRLVLSHHLFILLHPSKELNKSFKCEYFINLEI</sequence>
<accession>A0A4Z2DKT1</accession>
<organism evidence="1 2">
    <name type="scientific">Schistosoma japonicum</name>
    <name type="common">Blood fluke</name>
    <dbReference type="NCBI Taxonomy" id="6182"/>
    <lineage>
        <taxon>Eukaryota</taxon>
        <taxon>Metazoa</taxon>
        <taxon>Spiralia</taxon>
        <taxon>Lophotrochozoa</taxon>
        <taxon>Platyhelminthes</taxon>
        <taxon>Trematoda</taxon>
        <taxon>Digenea</taxon>
        <taxon>Strigeidida</taxon>
        <taxon>Schistosomatoidea</taxon>
        <taxon>Schistosomatidae</taxon>
        <taxon>Schistosoma</taxon>
    </lineage>
</organism>